<feature type="region of interest" description="Disordered" evidence="1">
    <location>
        <begin position="1"/>
        <end position="121"/>
    </location>
</feature>
<organism evidence="3 4">
    <name type="scientific">Amycolatopsis saalfeldensis</name>
    <dbReference type="NCBI Taxonomy" id="394193"/>
    <lineage>
        <taxon>Bacteria</taxon>
        <taxon>Bacillati</taxon>
        <taxon>Actinomycetota</taxon>
        <taxon>Actinomycetes</taxon>
        <taxon>Pseudonocardiales</taxon>
        <taxon>Pseudonocardiaceae</taxon>
        <taxon>Amycolatopsis</taxon>
    </lineage>
</organism>
<sequence>MTYPPQPGQGGQPDPYGQGWQQQPPSGGVPQQPGWDPNAQQQQQPQGWDPNAQQQQPAWDPNQQQQYGQPYQQGQQPYPTQQYPQQGWDPNQPQQGWDPNQQQYGQGYGGPGGPGGQPPQKNKTALWVGIAVAVVLVVALGITGFVAPGFFLSKDSNTNTAQNPPSQQQLPGSSAPGLPTDQSAPPTDQSESPGTGGSSDAGAGKSTVEAFLAKINAKDAAGATSMVCQGSESFSKDSITESTAGTPQLKAGEYSGSAIVTATISGSVSGKDANGSVIASSFDGKWCIGGFFVIAY</sequence>
<feature type="region of interest" description="Disordered" evidence="1">
    <location>
        <begin position="157"/>
        <end position="203"/>
    </location>
</feature>
<keyword evidence="4" id="KW-1185">Reference proteome</keyword>
<gene>
    <name evidence="3" type="ORF">SAMN04489732_119157</name>
</gene>
<evidence type="ECO:0000313" key="3">
    <source>
        <dbReference type="EMBL" id="SEP52275.1"/>
    </source>
</evidence>
<dbReference type="EMBL" id="FOEF01000019">
    <property type="protein sequence ID" value="SEP52275.1"/>
    <property type="molecule type" value="Genomic_DNA"/>
</dbReference>
<feature type="compositionally biased region" description="Polar residues" evidence="1">
    <location>
        <begin position="157"/>
        <end position="172"/>
    </location>
</feature>
<dbReference type="RefSeq" id="WP_091625247.1">
    <property type="nucleotide sequence ID" value="NZ_FOEF01000019.1"/>
</dbReference>
<proteinExistence type="predicted"/>
<dbReference type="OrthoDB" id="3627007at2"/>
<evidence type="ECO:0000313" key="4">
    <source>
        <dbReference type="Proteomes" id="UP000198582"/>
    </source>
</evidence>
<dbReference type="STRING" id="394193.SAMN04489732_119157"/>
<keyword evidence="2" id="KW-1133">Transmembrane helix</keyword>
<feature type="transmembrane region" description="Helical" evidence="2">
    <location>
        <begin position="125"/>
        <end position="152"/>
    </location>
</feature>
<name>A0A1H8YJE4_9PSEU</name>
<accession>A0A1H8YJE4</accession>
<evidence type="ECO:0000256" key="2">
    <source>
        <dbReference type="SAM" id="Phobius"/>
    </source>
</evidence>
<keyword evidence="2" id="KW-0812">Transmembrane</keyword>
<keyword evidence="2" id="KW-0472">Membrane</keyword>
<dbReference type="Proteomes" id="UP000198582">
    <property type="component" value="Unassembled WGS sequence"/>
</dbReference>
<feature type="compositionally biased region" description="Gly residues" evidence="1">
    <location>
        <begin position="106"/>
        <end position="115"/>
    </location>
</feature>
<feature type="compositionally biased region" description="Polar residues" evidence="1">
    <location>
        <begin position="180"/>
        <end position="193"/>
    </location>
</feature>
<reference evidence="4" key="1">
    <citation type="submission" date="2016-10" db="EMBL/GenBank/DDBJ databases">
        <authorList>
            <person name="Varghese N."/>
            <person name="Submissions S."/>
        </authorList>
    </citation>
    <scope>NUCLEOTIDE SEQUENCE [LARGE SCALE GENOMIC DNA]</scope>
    <source>
        <strain evidence="4">DSM 44993</strain>
    </source>
</reference>
<feature type="compositionally biased region" description="Low complexity" evidence="1">
    <location>
        <begin position="12"/>
        <end position="105"/>
    </location>
</feature>
<dbReference type="AlphaFoldDB" id="A0A1H8YJE4"/>
<evidence type="ECO:0000256" key="1">
    <source>
        <dbReference type="SAM" id="MobiDB-lite"/>
    </source>
</evidence>
<evidence type="ECO:0008006" key="5">
    <source>
        <dbReference type="Google" id="ProtNLM"/>
    </source>
</evidence>
<protein>
    <recommendedName>
        <fullName evidence="5">Twin-arginine translocation protein TatA</fullName>
    </recommendedName>
</protein>